<feature type="region of interest" description="Disordered" evidence="1">
    <location>
        <begin position="180"/>
        <end position="203"/>
    </location>
</feature>
<feature type="compositionally biased region" description="Basic and acidic residues" evidence="1">
    <location>
        <begin position="138"/>
        <end position="151"/>
    </location>
</feature>
<feature type="compositionally biased region" description="Low complexity" evidence="1">
    <location>
        <begin position="54"/>
        <end position="79"/>
    </location>
</feature>
<dbReference type="InterPro" id="IPR014935">
    <property type="entry name" value="SRC/p160_LXXLL"/>
</dbReference>
<feature type="region of interest" description="Disordered" evidence="1">
    <location>
        <begin position="1"/>
        <end position="25"/>
    </location>
</feature>
<dbReference type="Pfam" id="PF08832">
    <property type="entry name" value="SRC-1"/>
    <property type="match status" value="1"/>
</dbReference>
<feature type="compositionally biased region" description="Gly residues" evidence="1">
    <location>
        <begin position="116"/>
        <end position="128"/>
    </location>
</feature>
<dbReference type="Proteomes" id="UP000561178">
    <property type="component" value="Unassembled WGS sequence"/>
</dbReference>
<feature type="compositionally biased region" description="Pro residues" evidence="1">
    <location>
        <begin position="190"/>
        <end position="203"/>
    </location>
</feature>
<proteinExistence type="predicted"/>
<dbReference type="GO" id="GO:0045944">
    <property type="term" value="P:positive regulation of transcription by RNA polymerase II"/>
    <property type="evidence" value="ECO:0007669"/>
    <property type="project" value="TreeGrafter"/>
</dbReference>
<evidence type="ECO:0000259" key="2">
    <source>
        <dbReference type="Pfam" id="PF08832"/>
    </source>
</evidence>
<dbReference type="GO" id="GO:0005634">
    <property type="term" value="C:nucleus"/>
    <property type="evidence" value="ECO:0007669"/>
    <property type="project" value="InterPro"/>
</dbReference>
<gene>
    <name evidence="3" type="primary">Ncoa1_1</name>
    <name evidence="3" type="ORF">RHIDAH_R15484</name>
</gene>
<feature type="domain" description="Nuclear receptor coactivator receptor-binding" evidence="2">
    <location>
        <begin position="25"/>
        <end position="105"/>
    </location>
</feature>
<dbReference type="GO" id="GO:0003713">
    <property type="term" value="F:transcription coactivator activity"/>
    <property type="evidence" value="ECO:0007669"/>
    <property type="project" value="InterPro"/>
</dbReference>
<protein>
    <submittedName>
        <fullName evidence="3">NCOA1 protein</fullName>
    </submittedName>
</protein>
<dbReference type="EMBL" id="VXAC01003389">
    <property type="protein sequence ID" value="NXI80653.1"/>
    <property type="molecule type" value="Genomic_DNA"/>
</dbReference>
<feature type="non-terminal residue" evidence="3">
    <location>
        <position position="1"/>
    </location>
</feature>
<feature type="compositionally biased region" description="Basic and acidic residues" evidence="1">
    <location>
        <begin position="39"/>
        <end position="50"/>
    </location>
</feature>
<name>A0A7K9W7Y2_9PASS</name>
<reference evidence="3 4" key="1">
    <citation type="submission" date="2019-09" db="EMBL/GenBank/DDBJ databases">
        <title>Bird 10,000 Genomes (B10K) Project - Family phase.</title>
        <authorList>
            <person name="Zhang G."/>
        </authorList>
    </citation>
    <scope>NUCLEOTIDE SEQUENCE [LARGE SCALE GENOMIC DNA]</scope>
    <source>
        <strain evidence="3">B10K-DU-001-49</strain>
        <tissue evidence="3">Muscle</tissue>
    </source>
</reference>
<keyword evidence="4" id="KW-1185">Reference proteome</keyword>
<dbReference type="AlphaFoldDB" id="A0A7K9W7Y2"/>
<evidence type="ECO:0000256" key="1">
    <source>
        <dbReference type="SAM" id="MobiDB-lite"/>
    </source>
</evidence>
<comment type="caution">
    <text evidence="3">The sequence shown here is derived from an EMBL/GenBank/DDBJ whole genome shotgun (WGS) entry which is preliminary data.</text>
</comment>
<dbReference type="PANTHER" id="PTHR10684">
    <property type="entry name" value="NUCLEAR RECEPTOR COACTIVATOR"/>
    <property type="match status" value="1"/>
</dbReference>
<sequence length="203" mass="20379">SDGKTPEPGILPSSDGDSKCPQATSHKLVQLLASTAEQQLRHAADADTSSKDPAAAACGTSGMAAGNGPGSSCPSSHSSLTERHKILHRLLQEGSPSDISALATEHDKKENPGGANPAGGNPGGGNPAGGNPAVPDGAKAEAEKKKDAKDHQLLRYLLDKDEKELGAAPGLSLEDVKVKAEKAEAAEPCPAAPAPLPKAPAGD</sequence>
<feature type="region of interest" description="Disordered" evidence="1">
    <location>
        <begin position="38"/>
        <end position="151"/>
    </location>
</feature>
<dbReference type="InterPro" id="IPR017426">
    <property type="entry name" value="Nuclear_rcpt_coactivator"/>
</dbReference>
<dbReference type="GO" id="GO:0032870">
    <property type="term" value="P:cellular response to hormone stimulus"/>
    <property type="evidence" value="ECO:0007669"/>
    <property type="project" value="TreeGrafter"/>
</dbReference>
<dbReference type="PANTHER" id="PTHR10684:SF1">
    <property type="entry name" value="NUCLEAR RECEPTOR COACTIVATOR 1"/>
    <property type="match status" value="1"/>
</dbReference>
<organism evidence="3 4">
    <name type="scientific">Rhipidura dahli</name>
    <dbReference type="NCBI Taxonomy" id="667186"/>
    <lineage>
        <taxon>Eukaryota</taxon>
        <taxon>Metazoa</taxon>
        <taxon>Chordata</taxon>
        <taxon>Craniata</taxon>
        <taxon>Vertebrata</taxon>
        <taxon>Euteleostomi</taxon>
        <taxon>Archelosauria</taxon>
        <taxon>Archosauria</taxon>
        <taxon>Dinosauria</taxon>
        <taxon>Saurischia</taxon>
        <taxon>Theropoda</taxon>
        <taxon>Coelurosauria</taxon>
        <taxon>Aves</taxon>
        <taxon>Neognathae</taxon>
        <taxon>Neoaves</taxon>
        <taxon>Telluraves</taxon>
        <taxon>Australaves</taxon>
        <taxon>Passeriformes</taxon>
        <taxon>Rhipiduridae</taxon>
        <taxon>Rhipidura</taxon>
    </lineage>
</organism>
<evidence type="ECO:0000313" key="3">
    <source>
        <dbReference type="EMBL" id="NXI80653.1"/>
    </source>
</evidence>
<dbReference type="GO" id="GO:0016922">
    <property type="term" value="F:nuclear receptor binding"/>
    <property type="evidence" value="ECO:0007669"/>
    <property type="project" value="TreeGrafter"/>
</dbReference>
<accession>A0A7K9W7Y2</accession>
<evidence type="ECO:0000313" key="4">
    <source>
        <dbReference type="Proteomes" id="UP000561178"/>
    </source>
</evidence>
<feature type="non-terminal residue" evidence="3">
    <location>
        <position position="203"/>
    </location>
</feature>